<name>A0A402CZ82_9BACT</name>
<evidence type="ECO:0000313" key="2">
    <source>
        <dbReference type="Proteomes" id="UP000287394"/>
    </source>
</evidence>
<dbReference type="InterPro" id="IPR021561">
    <property type="entry name" value="AbiEi_3"/>
</dbReference>
<dbReference type="Pfam" id="PF17194">
    <property type="entry name" value="AbiEi_3_N"/>
    <property type="match status" value="1"/>
</dbReference>
<organism evidence="1 2">
    <name type="scientific">Capsulimonas corticalis</name>
    <dbReference type="NCBI Taxonomy" id="2219043"/>
    <lineage>
        <taxon>Bacteria</taxon>
        <taxon>Bacillati</taxon>
        <taxon>Armatimonadota</taxon>
        <taxon>Armatimonadia</taxon>
        <taxon>Capsulimonadales</taxon>
        <taxon>Capsulimonadaceae</taxon>
        <taxon>Capsulimonas</taxon>
    </lineage>
</organism>
<dbReference type="KEGG" id="ccot:CCAX7_15590"/>
<dbReference type="AlphaFoldDB" id="A0A402CZ82"/>
<sequence length="225" mass="25602">MGVSRQLQQVYQSTAWIESIGHGAFRRTGDTVDWLGGLYAIQDQARLDIHIGGRTALGMQGQAHYLELNSQTVHLFSPRSVNMPAWFKSYDWGVKLRLHHTHFLPPHLGLVDVESKLFTVRASTAARAMMECLYLSPDEFDLVEAYQIMEGLNALRPTTVQQLMEQCRSVKVKRLFLFMAEQAGHAWFRHLDHSKIEIGHGKRSLVQGGVYVPKYQITVPKELTN</sequence>
<keyword evidence="2" id="KW-1185">Reference proteome</keyword>
<dbReference type="EMBL" id="AP025739">
    <property type="protein sequence ID" value="BDI29508.1"/>
    <property type="molecule type" value="Genomic_DNA"/>
</dbReference>
<gene>
    <name evidence="1" type="ORF">CCAX7_15590</name>
</gene>
<evidence type="ECO:0000313" key="1">
    <source>
        <dbReference type="EMBL" id="BDI29508.1"/>
    </source>
</evidence>
<proteinExistence type="predicted"/>
<reference evidence="1 2" key="1">
    <citation type="journal article" date="2019" name="Int. J. Syst. Evol. Microbiol.">
        <title>Capsulimonas corticalis gen. nov., sp. nov., an aerobic capsulated bacterium, of a novel bacterial order, Capsulimonadales ord. nov., of the class Armatimonadia of the phylum Armatimonadetes.</title>
        <authorList>
            <person name="Li J."/>
            <person name="Kudo C."/>
            <person name="Tonouchi A."/>
        </authorList>
    </citation>
    <scope>NUCLEOTIDE SEQUENCE [LARGE SCALE GENOMIC DNA]</scope>
    <source>
        <strain evidence="1 2">AX-7</strain>
    </source>
</reference>
<dbReference type="Proteomes" id="UP000287394">
    <property type="component" value="Chromosome"/>
</dbReference>
<dbReference type="Pfam" id="PF11459">
    <property type="entry name" value="AbiEi_3"/>
    <property type="match status" value="1"/>
</dbReference>
<dbReference type="InterPro" id="IPR033455">
    <property type="entry name" value="AbiEi_3_N"/>
</dbReference>
<accession>A0A402CZ82</accession>
<protein>
    <submittedName>
        <fullName evidence="1">Uncharacterized protein</fullName>
    </submittedName>
</protein>